<evidence type="ECO:0000313" key="2">
    <source>
        <dbReference type="Proteomes" id="UP000595814"/>
    </source>
</evidence>
<gene>
    <name evidence="1" type="ORF">JFY71_01880</name>
</gene>
<protein>
    <submittedName>
        <fullName evidence="1">Aldo/keto reductase</fullName>
    </submittedName>
</protein>
<accession>A0AC61MRN1</accession>
<dbReference type="Proteomes" id="UP000595814">
    <property type="component" value="Chromosome"/>
</dbReference>
<reference evidence="1 2" key="1">
    <citation type="journal article" date="2022" name="Int. J. Syst. Evol. Microbiol.">
        <title>Miniphocaeibacter halophilus sp. nov., an ammonium-tolerant acetate-producing bacterium isolated from a biogas system.</title>
        <authorList>
            <person name="Schnurer A."/>
            <person name="Singh A."/>
            <person name="Bi S."/>
            <person name="Qiao W."/>
            <person name="Westerholm M."/>
        </authorList>
    </citation>
    <scope>NUCLEOTIDE SEQUENCE [LARGE SCALE GENOMIC DNA]</scope>
    <source>
        <strain evidence="1 2">AMB_01</strain>
    </source>
</reference>
<sequence length="336" mass="37778">MEKRILGRTGYEVSVIGFGGIPIQNVDKDTAIKLVEEAHKQGINFIDTARSYNDSEKLLGQALEVVGREKFYIATKSMQRTYDGVLKDLEISLKNLKVDSLDLYQFHNVSKESEMETIFSENGALKAVKEMKEKGIIKEIGVTSHSVDLLNKLIDTNEFSTIQFPYNIVENQAEEAFKKAKEKNIGILIMKPLAGGAIPKGELCLRYIMENENITLAIPGMDTIEQVKENAGVGNNPRPLAEEEIKELQNYVEELGTQFCRRCGYCAPCSVGIDIPTNFLMEGYYTRYDLKDWALSRYNGMEVNAKDCIECGDCEPRCPYDLPIIEMLKNVAKVLG</sequence>
<keyword evidence="2" id="KW-1185">Reference proteome</keyword>
<dbReference type="EMBL" id="CP066744">
    <property type="protein sequence ID" value="QQK08315.1"/>
    <property type="molecule type" value="Genomic_DNA"/>
</dbReference>
<organism evidence="1 2">
    <name type="scientific">Miniphocaeibacter halophilus</name>
    <dbReference type="NCBI Taxonomy" id="2931922"/>
    <lineage>
        <taxon>Bacteria</taxon>
        <taxon>Bacillati</taxon>
        <taxon>Bacillota</taxon>
        <taxon>Tissierellia</taxon>
        <taxon>Tissierellales</taxon>
        <taxon>Peptoniphilaceae</taxon>
        <taxon>Miniphocaeibacter</taxon>
    </lineage>
</organism>
<proteinExistence type="predicted"/>
<evidence type="ECO:0000313" key="1">
    <source>
        <dbReference type="EMBL" id="QQK08315.1"/>
    </source>
</evidence>
<name>A0AC61MRN1_9FIRM</name>